<sequence>MARRCLAPGLFLEPQPRPGQSHQIQPCIISRRHLSISISIIRGLKCRTPSYWRAETVRYPWDFAGVDVLFNILVGKSINRELKKSSSSSHVDSVLEGLFISTNFHHGFGN</sequence>
<dbReference type="Proteomes" id="UP000736672">
    <property type="component" value="Unassembled WGS sequence"/>
</dbReference>
<dbReference type="EMBL" id="JAGTJS010000008">
    <property type="protein sequence ID" value="KAH7260199.1"/>
    <property type="molecule type" value="Genomic_DNA"/>
</dbReference>
<keyword evidence="2" id="KW-1185">Reference proteome</keyword>
<evidence type="ECO:0000313" key="2">
    <source>
        <dbReference type="Proteomes" id="UP000736672"/>
    </source>
</evidence>
<evidence type="ECO:0000313" key="1">
    <source>
        <dbReference type="EMBL" id="KAH7260199.1"/>
    </source>
</evidence>
<protein>
    <submittedName>
        <fullName evidence="1">Uncharacterized protein</fullName>
    </submittedName>
</protein>
<name>A0A9P9HPI1_FUSSL</name>
<proteinExistence type="predicted"/>
<dbReference type="AlphaFoldDB" id="A0A9P9HPI1"/>
<organism evidence="1 2">
    <name type="scientific">Fusarium solani</name>
    <name type="common">Filamentous fungus</name>
    <dbReference type="NCBI Taxonomy" id="169388"/>
    <lineage>
        <taxon>Eukaryota</taxon>
        <taxon>Fungi</taxon>
        <taxon>Dikarya</taxon>
        <taxon>Ascomycota</taxon>
        <taxon>Pezizomycotina</taxon>
        <taxon>Sordariomycetes</taxon>
        <taxon>Hypocreomycetidae</taxon>
        <taxon>Hypocreales</taxon>
        <taxon>Nectriaceae</taxon>
        <taxon>Fusarium</taxon>
        <taxon>Fusarium solani species complex</taxon>
    </lineage>
</organism>
<comment type="caution">
    <text evidence="1">The sequence shown here is derived from an EMBL/GenBank/DDBJ whole genome shotgun (WGS) entry which is preliminary data.</text>
</comment>
<accession>A0A9P9HPI1</accession>
<gene>
    <name evidence="1" type="ORF">B0J15DRAFT_464930</name>
</gene>
<reference evidence="1" key="1">
    <citation type="journal article" date="2021" name="Nat. Commun.">
        <title>Genetic determinants of endophytism in the Arabidopsis root mycobiome.</title>
        <authorList>
            <person name="Mesny F."/>
            <person name="Miyauchi S."/>
            <person name="Thiergart T."/>
            <person name="Pickel B."/>
            <person name="Atanasova L."/>
            <person name="Karlsson M."/>
            <person name="Huettel B."/>
            <person name="Barry K.W."/>
            <person name="Haridas S."/>
            <person name="Chen C."/>
            <person name="Bauer D."/>
            <person name="Andreopoulos W."/>
            <person name="Pangilinan J."/>
            <person name="LaButti K."/>
            <person name="Riley R."/>
            <person name="Lipzen A."/>
            <person name="Clum A."/>
            <person name="Drula E."/>
            <person name="Henrissat B."/>
            <person name="Kohler A."/>
            <person name="Grigoriev I.V."/>
            <person name="Martin F.M."/>
            <person name="Hacquard S."/>
        </authorList>
    </citation>
    <scope>NUCLEOTIDE SEQUENCE</scope>
    <source>
        <strain evidence="1">FSSC 5 MPI-SDFR-AT-0091</strain>
    </source>
</reference>